<proteinExistence type="predicted"/>
<dbReference type="EMBL" id="CM046515">
    <property type="protein sequence ID" value="KAI8649246.1"/>
    <property type="molecule type" value="Genomic_DNA"/>
</dbReference>
<evidence type="ECO:0000313" key="1">
    <source>
        <dbReference type="EMBL" id="KAI8649246.1"/>
    </source>
</evidence>
<evidence type="ECO:0000313" key="2">
    <source>
        <dbReference type="Proteomes" id="UP001065298"/>
    </source>
</evidence>
<accession>A0ACC0QDN1</accession>
<comment type="caution">
    <text evidence="1">The sequence shown here is derived from an EMBL/GenBank/DDBJ whole genome shotgun (WGS) entry which is preliminary data.</text>
</comment>
<name>A0ACC0QDN1_9HYPO</name>
<protein>
    <submittedName>
        <fullName evidence="1">Uncharacterized protein</fullName>
    </submittedName>
</protein>
<sequence>MPAQAPLTHLQLIAADSISALYDNDTETLFLKASGKHVDITRDITFHRLPFTGGLLFQLQGWVGPIINNESPYSITQGFNIQLPSRVFPSNTVVVNTENKKSWVIPIRPLLKDGRQESQAAPDGEAPPNIPEVKVVSGNSEIVTGLGQTFTLKQSDSFKGQGGTVNVAFDRNYISLINAGIDNGNIEWNFTSQQVGTTEVGVFVGQSNPPFMYRVVYDVSIVPPNDATQAKPLASFSVSPANGSSNGSKVAATKKNAASLPLSWDGFVNIGFNIIKQQFPDAKLYEIDATPATTEPVENEWGLVNNRIVASLDGNRTAIIQSNGWGSFGPVDVIQSPFVGDYVISWPVPLEIHQAFSILRKGGYQQPVGAVTLRKPLVPGVDQAFYIFNVGNEFIAVGVEDKQIHNFGPTGREVQQG</sequence>
<keyword evidence="2" id="KW-1185">Reference proteome</keyword>
<organism evidence="1 2">
    <name type="scientific">Fusarium keratoplasticum</name>
    <dbReference type="NCBI Taxonomy" id="1328300"/>
    <lineage>
        <taxon>Eukaryota</taxon>
        <taxon>Fungi</taxon>
        <taxon>Dikarya</taxon>
        <taxon>Ascomycota</taxon>
        <taxon>Pezizomycotina</taxon>
        <taxon>Sordariomycetes</taxon>
        <taxon>Hypocreomycetidae</taxon>
        <taxon>Hypocreales</taxon>
        <taxon>Nectriaceae</taxon>
        <taxon>Fusarium</taxon>
        <taxon>Fusarium solani species complex</taxon>
    </lineage>
</organism>
<reference evidence="1" key="1">
    <citation type="submission" date="2022-06" db="EMBL/GenBank/DDBJ databases">
        <title>Fusarium solani species complex genomes reveal bases of compartmentalisation and animal pathogenesis.</title>
        <authorList>
            <person name="Tsai I.J."/>
        </authorList>
    </citation>
    <scope>NUCLEOTIDE SEQUENCE</scope>
    <source>
        <strain evidence="1">Fu6.1</strain>
    </source>
</reference>
<gene>
    <name evidence="1" type="ORF">NCS57_01461200</name>
</gene>
<dbReference type="Proteomes" id="UP001065298">
    <property type="component" value="Chromosome 13"/>
</dbReference>